<protein>
    <submittedName>
        <fullName evidence="3">Prolyl-tRNA synthetase associated domain-containing protein</fullName>
    </submittedName>
</protein>
<reference evidence="3" key="1">
    <citation type="submission" date="2020-10" db="EMBL/GenBank/DDBJ databases">
        <authorList>
            <person name="Gilroy R."/>
        </authorList>
    </citation>
    <scope>NUCLEOTIDE SEQUENCE</scope>
    <source>
        <strain evidence="3">11167</strain>
    </source>
</reference>
<dbReference type="PANTHER" id="PTHR31423">
    <property type="entry name" value="YBAK DOMAIN-CONTAINING PROTEIN"/>
    <property type="match status" value="1"/>
</dbReference>
<sequence>MYSRESVIALLDARHLWYELTEHRAVNTMEEARDLTLPYPEREAKNLFLHDDRRRSWHLVSIMGGRRLDLKAFRKEEGLRPLSFASPDELMEHLGLTPGSVTPFGVLNDEARSVVLHLDSSFWQGSGIIGLHPNDNRATVWMRTVDLADLLTGEGHEVVPFSVPEL</sequence>
<dbReference type="SUPFAM" id="SSF55826">
    <property type="entry name" value="YbaK/ProRS associated domain"/>
    <property type="match status" value="1"/>
</dbReference>
<dbReference type="InterPro" id="IPR040285">
    <property type="entry name" value="ProX/PRXD1"/>
</dbReference>
<dbReference type="Proteomes" id="UP000823633">
    <property type="component" value="Unassembled WGS sequence"/>
</dbReference>
<evidence type="ECO:0000313" key="3">
    <source>
        <dbReference type="EMBL" id="MBO8443432.1"/>
    </source>
</evidence>
<comment type="caution">
    <text evidence="3">The sequence shown here is derived from an EMBL/GenBank/DDBJ whole genome shotgun (WGS) entry which is preliminary data.</text>
</comment>
<organism evidence="3 4">
    <name type="scientific">Candidatus Aphodenecus pullistercoris</name>
    <dbReference type="NCBI Taxonomy" id="2840669"/>
    <lineage>
        <taxon>Bacteria</taxon>
        <taxon>Pseudomonadati</taxon>
        <taxon>Spirochaetota</taxon>
        <taxon>Spirochaetia</taxon>
        <taxon>Spirochaetales</taxon>
        <taxon>Candidatus Aphodenecus</taxon>
    </lineage>
</organism>
<dbReference type="Gene3D" id="3.90.960.10">
    <property type="entry name" value="YbaK/aminoacyl-tRNA synthetase-associated domain"/>
    <property type="match status" value="1"/>
</dbReference>
<dbReference type="InterPro" id="IPR007214">
    <property type="entry name" value="YbaK/aa-tRNA-synth-assoc-dom"/>
</dbReference>
<accession>A0A9D9HBD0</accession>
<gene>
    <name evidence="3" type="ORF">IAC42_06700</name>
</gene>
<dbReference type="EMBL" id="JADIMU010000043">
    <property type="protein sequence ID" value="MBO8443432.1"/>
    <property type="molecule type" value="Genomic_DNA"/>
</dbReference>
<dbReference type="GO" id="GO:0002161">
    <property type="term" value="F:aminoacyl-tRNA deacylase activity"/>
    <property type="evidence" value="ECO:0007669"/>
    <property type="project" value="InterPro"/>
</dbReference>
<dbReference type="AlphaFoldDB" id="A0A9D9HBD0"/>
<dbReference type="InterPro" id="IPR036754">
    <property type="entry name" value="YbaK/aa-tRNA-synt-asso_dom_sf"/>
</dbReference>
<proteinExistence type="inferred from homology"/>
<comment type="similarity">
    <text evidence="1">Belongs to the PRORSD1 family.</text>
</comment>
<name>A0A9D9HBD0_9SPIR</name>
<evidence type="ECO:0000259" key="2">
    <source>
        <dbReference type="Pfam" id="PF04073"/>
    </source>
</evidence>
<dbReference type="Pfam" id="PF04073">
    <property type="entry name" value="tRNA_edit"/>
    <property type="match status" value="1"/>
</dbReference>
<feature type="domain" description="YbaK/aminoacyl-tRNA synthetase-associated" evidence="2">
    <location>
        <begin position="23"/>
        <end position="150"/>
    </location>
</feature>
<evidence type="ECO:0000256" key="1">
    <source>
        <dbReference type="ARBA" id="ARBA00010201"/>
    </source>
</evidence>
<dbReference type="PANTHER" id="PTHR31423:SF3">
    <property type="entry name" value="PROLYL-TRNA SYNTHETASE ASSOCIATED DOMAIN-CONTAINING PROTEIN 1-RELATED"/>
    <property type="match status" value="1"/>
</dbReference>
<reference evidence="3" key="2">
    <citation type="journal article" date="2021" name="PeerJ">
        <title>Extensive microbial diversity within the chicken gut microbiome revealed by metagenomics and culture.</title>
        <authorList>
            <person name="Gilroy R."/>
            <person name="Ravi A."/>
            <person name="Getino M."/>
            <person name="Pursley I."/>
            <person name="Horton D.L."/>
            <person name="Alikhan N.F."/>
            <person name="Baker D."/>
            <person name="Gharbi K."/>
            <person name="Hall N."/>
            <person name="Watson M."/>
            <person name="Adriaenssens E.M."/>
            <person name="Foster-Nyarko E."/>
            <person name="Jarju S."/>
            <person name="Secka A."/>
            <person name="Antonio M."/>
            <person name="Oren A."/>
            <person name="Chaudhuri R.R."/>
            <person name="La Ragione R."/>
            <person name="Hildebrand F."/>
            <person name="Pallen M.J."/>
        </authorList>
    </citation>
    <scope>NUCLEOTIDE SEQUENCE</scope>
    <source>
        <strain evidence="3">11167</strain>
    </source>
</reference>
<evidence type="ECO:0000313" key="4">
    <source>
        <dbReference type="Proteomes" id="UP000823633"/>
    </source>
</evidence>